<reference evidence="1 2" key="1">
    <citation type="submission" date="2020-01" db="EMBL/GenBank/DDBJ databases">
        <title>Genome analysis.</title>
        <authorList>
            <person name="Wu S."/>
            <person name="Wang G."/>
        </authorList>
    </citation>
    <scope>NUCLEOTIDE SEQUENCE [LARGE SCALE GENOMIC DNA]</scope>
    <source>
        <strain evidence="1 2">SYL130</strain>
    </source>
</reference>
<dbReference type="SUPFAM" id="SSF55729">
    <property type="entry name" value="Acyl-CoA N-acyltransferases (Nat)"/>
    <property type="match status" value="1"/>
</dbReference>
<dbReference type="RefSeq" id="WP_161819176.1">
    <property type="nucleotide sequence ID" value="NZ_JAACJS010000015.1"/>
</dbReference>
<dbReference type="InterPro" id="IPR016181">
    <property type="entry name" value="Acyl_CoA_acyltransferase"/>
</dbReference>
<evidence type="ECO:0000313" key="1">
    <source>
        <dbReference type="EMBL" id="NCI50871.1"/>
    </source>
</evidence>
<dbReference type="EMBL" id="JAACJS010000015">
    <property type="protein sequence ID" value="NCI50871.1"/>
    <property type="molecule type" value="Genomic_DNA"/>
</dbReference>
<evidence type="ECO:0000313" key="2">
    <source>
        <dbReference type="Proteomes" id="UP000753802"/>
    </source>
</evidence>
<proteinExistence type="predicted"/>
<keyword evidence="2" id="KW-1185">Reference proteome</keyword>
<dbReference type="Gene3D" id="3.40.630.30">
    <property type="match status" value="1"/>
</dbReference>
<accession>A0ABX0A139</accession>
<comment type="caution">
    <text evidence="1">The sequence shown here is derived from an EMBL/GenBank/DDBJ whole genome shotgun (WGS) entry which is preliminary data.</text>
</comment>
<sequence>MKKRIKILPSKRIDKEKWDACVAAHDNGLIYSSTIYLDAMAQNWHGLVVDDYAVVMALPWKRKMRIRYGYTPAFIQQLGLVGEVAEDDLPKILKLIYRFYAFADFNFNFSNHGIQRILPVIPRTNFLVDLSAGYEHIRSHYKSNLKENIRKAGGEAFAYAAGMIEDGVQLYHDHYKARMKHVREKDYLHFRQLCKTLETDGRCFARTARDQHNQILAFAIFLRDKKRIYNIMNTTTHEGRNREANHFLLNRVLHEFAGEPLLFDFEGSELSGVREFYENFGPVNQPYFHYHYNGYTWPLHLLKKK</sequence>
<gene>
    <name evidence="1" type="ORF">GWC95_13110</name>
</gene>
<organism evidence="1 2">
    <name type="scientific">Sediminibacterium roseum</name>
    <dbReference type="NCBI Taxonomy" id="1978412"/>
    <lineage>
        <taxon>Bacteria</taxon>
        <taxon>Pseudomonadati</taxon>
        <taxon>Bacteroidota</taxon>
        <taxon>Chitinophagia</taxon>
        <taxon>Chitinophagales</taxon>
        <taxon>Chitinophagaceae</taxon>
        <taxon>Sediminibacterium</taxon>
    </lineage>
</organism>
<dbReference type="Proteomes" id="UP000753802">
    <property type="component" value="Unassembled WGS sequence"/>
</dbReference>
<protein>
    <submittedName>
        <fullName evidence="1">GNAT family N-acetyltransferase</fullName>
    </submittedName>
</protein>
<name>A0ABX0A139_9BACT</name>